<dbReference type="OrthoDB" id="2541898at2"/>
<keyword evidence="1" id="KW-0812">Transmembrane</keyword>
<keyword evidence="1" id="KW-1133">Transmembrane helix</keyword>
<dbReference type="Pfam" id="PF18705">
    <property type="entry name" value="DUF5643"/>
    <property type="match status" value="1"/>
</dbReference>
<evidence type="ECO:0000259" key="3">
    <source>
        <dbReference type="Pfam" id="PF18705"/>
    </source>
</evidence>
<organism evidence="4 5">
    <name type="scientific">Schinkia azotoformans MEV2011</name>
    <dbReference type="NCBI Taxonomy" id="1348973"/>
    <lineage>
        <taxon>Bacteria</taxon>
        <taxon>Bacillati</taxon>
        <taxon>Bacillota</taxon>
        <taxon>Bacilli</taxon>
        <taxon>Bacillales</taxon>
        <taxon>Bacillaceae</taxon>
        <taxon>Calidifontibacillus/Schinkia group</taxon>
        <taxon>Schinkia</taxon>
    </lineage>
</organism>
<dbReference type="RefSeq" id="WP_051678287.1">
    <property type="nucleotide sequence ID" value="NZ_JJRY01000018.1"/>
</dbReference>
<evidence type="ECO:0000256" key="1">
    <source>
        <dbReference type="SAM" id="Phobius"/>
    </source>
</evidence>
<dbReference type="PATRIC" id="fig|1348973.3.peg.3611"/>
<gene>
    <name evidence="4" type="ORF">M670_03731</name>
</gene>
<dbReference type="Gene3D" id="2.60.40.1630">
    <property type="entry name" value="bacillus anthracis domain"/>
    <property type="match status" value="1"/>
</dbReference>
<proteinExistence type="predicted"/>
<feature type="transmembrane region" description="Helical" evidence="1">
    <location>
        <begin position="42"/>
        <end position="60"/>
    </location>
</feature>
<feature type="domain" description="DUF5643" evidence="3">
    <location>
        <begin position="214"/>
        <end position="318"/>
    </location>
</feature>
<dbReference type="Proteomes" id="UP000027936">
    <property type="component" value="Unassembled WGS sequence"/>
</dbReference>
<sequence length="356" mass="39954">MNDKIKQELHKIEIPTELHERSKVGIKKAKTEQQKKKFKGPFAAAAVILGLSAVTVGFAFPTAASNLPIIGDIFKLFGNESGIYNNYKEFSTEVNTMKESNGIKVTVNDAIFDGETVTITYSIISDHDLGEEPIIFDHFDIQNTDGIAGTSKIEKISENEYVGLMTGTYFSKEDLQTAKVTWEIKSFKILNGGQEKEIKGHWSFAFNLDSTDSQTKLIGQSVKQEGIRLNIKKMVLTPMSFILYYEQGTSDDVQNRWHQVYVDLEVQDDLGNIYTGEVNGGSGTDSTMNWSKTFEKLNPNASKLIVTPHVMLRNSDTFTSAIQMEDGTMKETKLPEKYKRGQKDFVLENIIIDLTN</sequence>
<evidence type="ECO:0000259" key="2">
    <source>
        <dbReference type="Pfam" id="PF13786"/>
    </source>
</evidence>
<dbReference type="InterPro" id="IPR040680">
    <property type="entry name" value="DUF5643"/>
</dbReference>
<dbReference type="Pfam" id="PF13786">
    <property type="entry name" value="DUF4179"/>
    <property type="match status" value="1"/>
</dbReference>
<reference evidence="4 5" key="1">
    <citation type="submission" date="2014-04" db="EMBL/GenBank/DDBJ databases">
        <title>Draft genome sequence of Bacillus azotoformans MEV2011, a (co-) denitrifying strain unable to grow in the presence of oxygen.</title>
        <authorList>
            <person name="Nielsen M."/>
            <person name="Schreiber L."/>
            <person name="Finster K."/>
            <person name="Schramm A."/>
        </authorList>
    </citation>
    <scope>NUCLEOTIDE SEQUENCE [LARGE SCALE GENOMIC DNA]</scope>
    <source>
        <strain evidence="4 5">MEV2011</strain>
    </source>
</reference>
<name>A0A072NJT7_SCHAZ</name>
<dbReference type="AlphaFoldDB" id="A0A072NJT7"/>
<dbReference type="EMBL" id="JJRY01000018">
    <property type="protein sequence ID" value="KEF37138.1"/>
    <property type="molecule type" value="Genomic_DNA"/>
</dbReference>
<evidence type="ECO:0000313" key="4">
    <source>
        <dbReference type="EMBL" id="KEF37138.1"/>
    </source>
</evidence>
<evidence type="ECO:0000313" key="5">
    <source>
        <dbReference type="Proteomes" id="UP000027936"/>
    </source>
</evidence>
<protein>
    <recommendedName>
        <fullName evidence="6">DUF4179 domain-containing protein</fullName>
    </recommendedName>
</protein>
<comment type="caution">
    <text evidence="4">The sequence shown here is derived from an EMBL/GenBank/DDBJ whole genome shotgun (WGS) entry which is preliminary data.</text>
</comment>
<dbReference type="InterPro" id="IPR025436">
    <property type="entry name" value="DUF4179"/>
</dbReference>
<evidence type="ECO:0008006" key="6">
    <source>
        <dbReference type="Google" id="ProtNLM"/>
    </source>
</evidence>
<accession>A0A072NJT7</accession>
<feature type="domain" description="DUF4179" evidence="2">
    <location>
        <begin position="34"/>
        <end position="124"/>
    </location>
</feature>
<keyword evidence="1" id="KW-0472">Membrane</keyword>
<dbReference type="Gene3D" id="2.60.40.1640">
    <property type="entry name" value="Conserved domain protein"/>
    <property type="match status" value="1"/>
</dbReference>